<reference evidence="6" key="2">
    <citation type="submission" date="2025-08" db="UniProtKB">
        <authorList>
            <consortium name="RefSeq"/>
        </authorList>
    </citation>
    <scope>IDENTIFICATION</scope>
    <source>
        <tissue evidence="6">Leaf</tissue>
    </source>
</reference>
<keyword evidence="2 3" id="KW-0539">Nucleus</keyword>
<gene>
    <name evidence="6" type="primary">LOC130467102</name>
</gene>
<accession>A0ABM3R7E2</accession>
<dbReference type="PROSITE" id="PS51015">
    <property type="entry name" value="YDG"/>
    <property type="match status" value="1"/>
</dbReference>
<keyword evidence="5" id="KW-1185">Reference proteome</keyword>
<dbReference type="PANTHER" id="PTHR45660:SF46">
    <property type="entry name" value="HISTONE-LYSINE N-METHYLTRANSFERASE, H3 LYSINE-9 SPECIFIC SUVH6"/>
    <property type="match status" value="1"/>
</dbReference>
<reference evidence="5" key="1">
    <citation type="journal article" date="2021" name="Nat. Commun.">
        <title>Genomic analyses provide insights into spinach domestication and the genetic basis of agronomic traits.</title>
        <authorList>
            <person name="Cai X."/>
            <person name="Sun X."/>
            <person name="Xu C."/>
            <person name="Sun H."/>
            <person name="Wang X."/>
            <person name="Ge C."/>
            <person name="Zhang Z."/>
            <person name="Wang Q."/>
            <person name="Fei Z."/>
            <person name="Jiao C."/>
            <person name="Wang Q."/>
        </authorList>
    </citation>
    <scope>NUCLEOTIDE SEQUENCE [LARGE SCALE GENOMIC DNA]</scope>
    <source>
        <strain evidence="5">cv. Varoflay</strain>
    </source>
</reference>
<feature type="domain" description="YDG" evidence="4">
    <location>
        <begin position="202"/>
        <end position="345"/>
    </location>
</feature>
<sequence>MAPISNVAYHGRTKFCDSDLKPRRSTILIDGILESENKTRGTFRSTKTIRNGTLHATRSIVKRLHSYNRFNISDNDQKGVDLIVRSNPKIPMSRNAYLGHHAKMMSPTSIGLGVHELTKSFVKSMEAKMMSRTSAGVDLNDYAHPQVKHKLYLVRCLDELYKKFSRQEGNMPNLRIDLKAWRIIKKRETMMKKLLKTPKNIGPVPGVNIGDTFDLRLKLVIMGIHSPLIDGIDYTRVRGQLIAISIVATDSYYNDLSKANEILYTGVGGTFEPNGKYAKDQELKRGNLALKNSMEFQNVVRVVRGMKNKGVKNTEFIYDGLYKVVACYKIMGPYGKMHFHFKLMRCPAQEPIIWNSYYC</sequence>
<dbReference type="InterPro" id="IPR036987">
    <property type="entry name" value="SRA-YDG_sf"/>
</dbReference>
<dbReference type="InterPro" id="IPR003105">
    <property type="entry name" value="SRA_YDG"/>
</dbReference>
<dbReference type="RefSeq" id="XP_056691540.1">
    <property type="nucleotide sequence ID" value="XM_056835562.1"/>
</dbReference>
<name>A0ABM3R7E2_SPIOL</name>
<dbReference type="Proteomes" id="UP000813463">
    <property type="component" value="Chromosome 2"/>
</dbReference>
<dbReference type="InterPro" id="IPR051357">
    <property type="entry name" value="H3K9_HMTase_SUVAR3-9"/>
</dbReference>
<evidence type="ECO:0000256" key="1">
    <source>
        <dbReference type="ARBA" id="ARBA00004286"/>
    </source>
</evidence>
<evidence type="ECO:0000313" key="5">
    <source>
        <dbReference type="Proteomes" id="UP000813463"/>
    </source>
</evidence>
<dbReference type="SUPFAM" id="SSF88697">
    <property type="entry name" value="PUA domain-like"/>
    <property type="match status" value="1"/>
</dbReference>
<dbReference type="SMART" id="SM00466">
    <property type="entry name" value="SRA"/>
    <property type="match status" value="1"/>
</dbReference>
<proteinExistence type="predicted"/>
<organism evidence="5 6">
    <name type="scientific">Spinacia oleracea</name>
    <name type="common">Spinach</name>
    <dbReference type="NCBI Taxonomy" id="3562"/>
    <lineage>
        <taxon>Eukaryota</taxon>
        <taxon>Viridiplantae</taxon>
        <taxon>Streptophyta</taxon>
        <taxon>Embryophyta</taxon>
        <taxon>Tracheophyta</taxon>
        <taxon>Spermatophyta</taxon>
        <taxon>Magnoliopsida</taxon>
        <taxon>eudicotyledons</taxon>
        <taxon>Gunneridae</taxon>
        <taxon>Pentapetalae</taxon>
        <taxon>Caryophyllales</taxon>
        <taxon>Chenopodiaceae</taxon>
        <taxon>Chenopodioideae</taxon>
        <taxon>Anserineae</taxon>
        <taxon>Spinacia</taxon>
    </lineage>
</organism>
<dbReference type="GeneID" id="130467102"/>
<dbReference type="Gene3D" id="2.30.280.10">
    <property type="entry name" value="SRA-YDG"/>
    <property type="match status" value="1"/>
</dbReference>
<evidence type="ECO:0000259" key="4">
    <source>
        <dbReference type="PROSITE" id="PS51015"/>
    </source>
</evidence>
<comment type="subcellular location">
    <subcellularLocation>
        <location evidence="1">Chromosome</location>
    </subcellularLocation>
    <subcellularLocation>
        <location evidence="3">Nucleus</location>
    </subcellularLocation>
</comment>
<dbReference type="InterPro" id="IPR015947">
    <property type="entry name" value="PUA-like_sf"/>
</dbReference>
<evidence type="ECO:0000256" key="2">
    <source>
        <dbReference type="ARBA" id="ARBA00023242"/>
    </source>
</evidence>
<protein>
    <submittedName>
        <fullName evidence="6">Histone-lysine N-methyltransferase, H3 lysine-9 specific SUVH5-like</fullName>
    </submittedName>
</protein>
<dbReference type="PANTHER" id="PTHR45660">
    <property type="entry name" value="HISTONE-LYSINE N-METHYLTRANSFERASE SETMAR"/>
    <property type="match status" value="1"/>
</dbReference>
<evidence type="ECO:0000256" key="3">
    <source>
        <dbReference type="PROSITE-ProRule" id="PRU00358"/>
    </source>
</evidence>
<dbReference type="Pfam" id="PF02182">
    <property type="entry name" value="SAD_SRA"/>
    <property type="match status" value="1"/>
</dbReference>
<evidence type="ECO:0000313" key="6">
    <source>
        <dbReference type="RefSeq" id="XP_056691540.1"/>
    </source>
</evidence>